<sequence length="194" mass="22924">MRVYLLAFVILMMTNGEVLLGQNLTSKDVIPDNGVYHSLQDFNLHRLSYSFQNKKEGYQLKLPRLNTIEIKMPNLTTRIYLRNVWGFRQNGHDWVFRNGELFELLNYEGLWIYQKSVLDDSGNHDLYYFSKSPESEIIWLNRKNIKEVFAKDTAFVNALELLKWSQSIDTVIPPNNKLRIVELYKISHSNNTQY</sequence>
<keyword evidence="2" id="KW-1185">Reference proteome</keyword>
<proteinExistence type="predicted"/>
<gene>
    <name evidence="1" type="ORF">VB264_17150</name>
</gene>
<evidence type="ECO:0000313" key="2">
    <source>
        <dbReference type="Proteomes" id="UP001304671"/>
    </source>
</evidence>
<protein>
    <submittedName>
        <fullName evidence="1">Uncharacterized protein</fullName>
    </submittedName>
</protein>
<organism evidence="1 2">
    <name type="scientific">Arcicella aquatica</name>
    <dbReference type="NCBI Taxonomy" id="217141"/>
    <lineage>
        <taxon>Bacteria</taxon>
        <taxon>Pseudomonadati</taxon>
        <taxon>Bacteroidota</taxon>
        <taxon>Cytophagia</taxon>
        <taxon>Cytophagales</taxon>
        <taxon>Flectobacillaceae</taxon>
        <taxon>Arcicella</taxon>
    </lineage>
</organism>
<dbReference type="EMBL" id="JAYFUL010000032">
    <property type="protein sequence ID" value="MEA5259528.1"/>
    <property type="molecule type" value="Genomic_DNA"/>
</dbReference>
<accession>A0ABU5QR35</accession>
<comment type="caution">
    <text evidence="1">The sequence shown here is derived from an EMBL/GenBank/DDBJ whole genome shotgun (WGS) entry which is preliminary data.</text>
</comment>
<dbReference type="Proteomes" id="UP001304671">
    <property type="component" value="Unassembled WGS sequence"/>
</dbReference>
<evidence type="ECO:0000313" key="1">
    <source>
        <dbReference type="EMBL" id="MEA5259528.1"/>
    </source>
</evidence>
<name>A0ABU5QR35_9BACT</name>
<reference evidence="1 2" key="1">
    <citation type="submission" date="2023-12" db="EMBL/GenBank/DDBJ databases">
        <title>Novel species of the genus Arcicella isolated from rivers.</title>
        <authorList>
            <person name="Lu H."/>
        </authorList>
    </citation>
    <scope>NUCLEOTIDE SEQUENCE [LARGE SCALE GENOMIC DNA]</scope>
    <source>
        <strain evidence="1 2">LMG 21963</strain>
    </source>
</reference>
<dbReference type="RefSeq" id="WP_323251230.1">
    <property type="nucleotide sequence ID" value="NZ_JAYFUL010000032.1"/>
</dbReference>